<accession>Q4SFK6</accession>
<dbReference type="GO" id="GO:0009897">
    <property type="term" value="C:external side of plasma membrane"/>
    <property type="evidence" value="ECO:0007669"/>
    <property type="project" value="TreeGrafter"/>
</dbReference>
<evidence type="ECO:0000256" key="2">
    <source>
        <dbReference type="ARBA" id="ARBA00022475"/>
    </source>
</evidence>
<proteinExistence type="predicted"/>
<dbReference type="EMBL" id="CAAE01014601">
    <property type="protein sequence ID" value="CAG00576.1"/>
    <property type="molecule type" value="Genomic_DNA"/>
</dbReference>
<keyword evidence="5" id="KW-0325">Glycoprotein</keyword>
<evidence type="ECO:0000313" key="7">
    <source>
        <dbReference type="EMBL" id="CAG00576.1"/>
    </source>
</evidence>
<sequence length="203" mass="23396">MEAKRLLGIMKDSSIQEGSERRERQHKTVCGKKVMFESRAFWVKELGLTEPHERKNLRKHNLSCLMGKTCLSSVPVLASLDCLVAEQGCVQEHSCLGLYRVLEYCTAEEAVAPLGSDARTECLEAQNALQHYRPLQVCKCQRGSRREEHCLRVYWTVRFAAYDEYEVSPYEELKLNLVRNIEMSRMASIMAGTDHEMFIYIKV</sequence>
<evidence type="ECO:0000256" key="5">
    <source>
        <dbReference type="ARBA" id="ARBA00023180"/>
    </source>
</evidence>
<dbReference type="Pfam" id="PF02351">
    <property type="entry name" value="GDNF"/>
    <property type="match status" value="1"/>
</dbReference>
<dbReference type="GO" id="GO:0043235">
    <property type="term" value="C:receptor complex"/>
    <property type="evidence" value="ECO:0007669"/>
    <property type="project" value="TreeGrafter"/>
</dbReference>
<dbReference type="GO" id="GO:0038023">
    <property type="term" value="F:signaling receptor activity"/>
    <property type="evidence" value="ECO:0007669"/>
    <property type="project" value="InterPro"/>
</dbReference>
<gene>
    <name evidence="7" type="ORF">GSTENG00019051001</name>
</gene>
<dbReference type="GO" id="GO:0007399">
    <property type="term" value="P:nervous system development"/>
    <property type="evidence" value="ECO:0007669"/>
    <property type="project" value="TreeGrafter"/>
</dbReference>
<dbReference type="SMART" id="SM00907">
    <property type="entry name" value="GDNF"/>
    <property type="match status" value="1"/>
</dbReference>
<dbReference type="AlphaFoldDB" id="Q4SFK6"/>
<keyword evidence="4" id="KW-0472">Membrane</keyword>
<name>Q4SFK6_TETNG</name>
<comment type="subcellular location">
    <subcellularLocation>
        <location evidence="1">Cell membrane</location>
    </subcellularLocation>
</comment>
<protein>
    <submittedName>
        <fullName evidence="7">(spotted green pufferfish) hypothetical protein</fullName>
    </submittedName>
</protein>
<keyword evidence="2" id="KW-1003">Cell membrane</keyword>
<organism evidence="7">
    <name type="scientific">Tetraodon nigroviridis</name>
    <name type="common">Spotted green pufferfish</name>
    <name type="synonym">Chelonodon nigroviridis</name>
    <dbReference type="NCBI Taxonomy" id="99883"/>
    <lineage>
        <taxon>Eukaryota</taxon>
        <taxon>Metazoa</taxon>
        <taxon>Chordata</taxon>
        <taxon>Craniata</taxon>
        <taxon>Vertebrata</taxon>
        <taxon>Euteleostomi</taxon>
        <taxon>Actinopterygii</taxon>
        <taxon>Neopterygii</taxon>
        <taxon>Teleostei</taxon>
        <taxon>Neoteleostei</taxon>
        <taxon>Acanthomorphata</taxon>
        <taxon>Eupercaria</taxon>
        <taxon>Tetraodontiformes</taxon>
        <taxon>Tetradontoidea</taxon>
        <taxon>Tetraodontidae</taxon>
        <taxon>Tetraodon</taxon>
    </lineage>
</organism>
<dbReference type="PANTHER" id="PTHR10269">
    <property type="entry name" value="GDNF RECEPTOR ALPHA"/>
    <property type="match status" value="1"/>
</dbReference>
<dbReference type="OrthoDB" id="9894700at2759"/>
<evidence type="ECO:0000256" key="3">
    <source>
        <dbReference type="ARBA" id="ARBA00022729"/>
    </source>
</evidence>
<feature type="domain" description="GDNF/GAS1" evidence="6">
    <location>
        <begin position="82"/>
        <end position="162"/>
    </location>
</feature>
<evidence type="ECO:0000256" key="1">
    <source>
        <dbReference type="ARBA" id="ARBA00004236"/>
    </source>
</evidence>
<keyword evidence="3" id="KW-0732">Signal</keyword>
<reference evidence="7" key="1">
    <citation type="journal article" date="2004" name="Nature">
        <title>Genome duplication in the teleost fish Tetraodon nigroviridis reveals the early vertebrate proto-karyotype.</title>
        <authorList>
            <person name="Jaillon O."/>
            <person name="Aury J.-M."/>
            <person name="Brunet F."/>
            <person name="Petit J.-L."/>
            <person name="Stange-Thomann N."/>
            <person name="Mauceli E."/>
            <person name="Bouneau L."/>
            <person name="Fischer C."/>
            <person name="Ozouf-Costaz C."/>
            <person name="Bernot A."/>
            <person name="Nicaud S."/>
            <person name="Jaffe D."/>
            <person name="Fisher S."/>
            <person name="Lutfalla G."/>
            <person name="Dossat C."/>
            <person name="Segurens B."/>
            <person name="Dasilva C."/>
            <person name="Salanoubat M."/>
            <person name="Levy M."/>
            <person name="Boudet N."/>
            <person name="Castellano S."/>
            <person name="Anthouard V."/>
            <person name="Jubin C."/>
            <person name="Castelli V."/>
            <person name="Katinka M."/>
            <person name="Vacherie B."/>
            <person name="Biemont C."/>
            <person name="Skalli Z."/>
            <person name="Cattolico L."/>
            <person name="Poulain J."/>
            <person name="De Berardinis V."/>
            <person name="Cruaud C."/>
            <person name="Duprat S."/>
            <person name="Brottier P."/>
            <person name="Coutanceau J.-P."/>
            <person name="Gouzy J."/>
            <person name="Parra G."/>
            <person name="Lardier G."/>
            <person name="Chapple C."/>
            <person name="McKernan K.J."/>
            <person name="McEwan P."/>
            <person name="Bosak S."/>
            <person name="Kellis M."/>
            <person name="Volff J.-N."/>
            <person name="Guigo R."/>
            <person name="Zody M.C."/>
            <person name="Mesirov J."/>
            <person name="Lindblad-Toh K."/>
            <person name="Birren B."/>
            <person name="Nusbaum C."/>
            <person name="Kahn D."/>
            <person name="Robinson-Rechavi M."/>
            <person name="Laudet V."/>
            <person name="Schachter V."/>
            <person name="Quetier F."/>
            <person name="Saurin W."/>
            <person name="Scarpelli C."/>
            <person name="Wincker P."/>
            <person name="Lander E.S."/>
            <person name="Weissenbach J."/>
            <person name="Roest Crollius H."/>
        </authorList>
    </citation>
    <scope>NUCLEOTIDE SEQUENCE [LARGE SCALE GENOMIC DNA]</scope>
</reference>
<dbReference type="InterPro" id="IPR016017">
    <property type="entry name" value="GDNF/GAS1"/>
</dbReference>
<comment type="caution">
    <text evidence="7">The sequence shown here is derived from an EMBL/GenBank/DDBJ whole genome shotgun (WGS) entry which is preliminary data.</text>
</comment>
<reference evidence="7" key="2">
    <citation type="submission" date="2004-02" db="EMBL/GenBank/DDBJ databases">
        <authorList>
            <consortium name="Genoscope"/>
            <consortium name="Whitehead Institute Centre for Genome Research"/>
        </authorList>
    </citation>
    <scope>NUCLEOTIDE SEQUENCE</scope>
</reference>
<evidence type="ECO:0000256" key="4">
    <source>
        <dbReference type="ARBA" id="ARBA00023136"/>
    </source>
</evidence>
<dbReference type="InterPro" id="IPR003438">
    <property type="entry name" value="GDNF_rcpt"/>
</dbReference>
<dbReference type="PANTHER" id="PTHR10269:SF15">
    <property type="entry name" value="GDNF FAMILY RECEPTOR ALPHA-3"/>
    <property type="match status" value="1"/>
</dbReference>
<evidence type="ECO:0000259" key="6">
    <source>
        <dbReference type="SMART" id="SM00907"/>
    </source>
</evidence>
<dbReference type="KEGG" id="tng:GSTEN00019051G001"/>